<evidence type="ECO:0000313" key="11">
    <source>
        <dbReference type="EMBL" id="MFC3931623.1"/>
    </source>
</evidence>
<evidence type="ECO:0000256" key="1">
    <source>
        <dbReference type="ARBA" id="ARBA00004370"/>
    </source>
</evidence>
<dbReference type="HAMAP" id="MF_00912">
    <property type="entry name" value="DivIB"/>
    <property type="match status" value="1"/>
</dbReference>
<keyword evidence="7 8" id="KW-0131">Cell cycle</keyword>
<comment type="similarity">
    <text evidence="8">Belongs to the FtsQ/DivIB family. DivIB subfamily.</text>
</comment>
<dbReference type="InterPro" id="IPR034746">
    <property type="entry name" value="POTRA"/>
</dbReference>
<dbReference type="InterPro" id="IPR013685">
    <property type="entry name" value="POTRA_FtsQ_type"/>
</dbReference>
<name>A0ABV8CZC8_9STRE</name>
<feature type="compositionally biased region" description="Acidic residues" evidence="9">
    <location>
        <begin position="333"/>
        <end position="347"/>
    </location>
</feature>
<dbReference type="Proteomes" id="UP001595901">
    <property type="component" value="Unassembled WGS sequence"/>
</dbReference>
<accession>A0ABV8CZC8</accession>
<evidence type="ECO:0000259" key="10">
    <source>
        <dbReference type="PROSITE" id="PS51779"/>
    </source>
</evidence>
<sequence>MAKKKDKAPKEQEEKMELTEWQKRNLDFLKQKEKEKKEQEKLQKELVAKKRERIQGKDLNKEQEEPDKKGKKSTSSAKSKSGGKKVKPKSATKQKLQVKKKVKPKSTKFKRRLISILVPAILGILFALYLMTPASKIKHVSVEGVNHTTSDSVLKASGLTDDQYTFSTVFNSGNIARAVEKRDVWVKSAKVNYKFPFTFTIGVKEYNIVAYAQTDQGYVPILENGRRLDSVQSSDLPEKFTTINIDNGKYLSTLIKKLTKMDQKLISEIKVITLAGSKVTPDLLNLEMQDGNTVRVPLSDIDRKLIYYDDIKSKLRDNHIIDMEVGIYATNDDNNDDSTEETQEQSEDGNQNQNPETENSSQDNPEQSEEQPQENVDQAADSA</sequence>
<evidence type="ECO:0000256" key="6">
    <source>
        <dbReference type="ARBA" id="ARBA00023136"/>
    </source>
</evidence>
<protein>
    <recommendedName>
        <fullName evidence="8">Cell division protein DivIB</fullName>
    </recommendedName>
</protein>
<evidence type="ECO:0000313" key="12">
    <source>
        <dbReference type="Proteomes" id="UP001595901"/>
    </source>
</evidence>
<dbReference type="Pfam" id="PF08478">
    <property type="entry name" value="POTRA_1"/>
    <property type="match status" value="1"/>
</dbReference>
<dbReference type="Gene3D" id="3.40.50.10960">
    <property type="match status" value="1"/>
</dbReference>
<evidence type="ECO:0000256" key="5">
    <source>
        <dbReference type="ARBA" id="ARBA00022989"/>
    </source>
</evidence>
<dbReference type="EMBL" id="JBHSAC010000020">
    <property type="protein sequence ID" value="MFC3931623.1"/>
    <property type="molecule type" value="Genomic_DNA"/>
</dbReference>
<dbReference type="InterPro" id="IPR026580">
    <property type="entry name" value="DivIB"/>
</dbReference>
<evidence type="ECO:0000256" key="3">
    <source>
        <dbReference type="ARBA" id="ARBA00022618"/>
    </source>
</evidence>
<dbReference type="PROSITE" id="PS51779">
    <property type="entry name" value="POTRA"/>
    <property type="match status" value="1"/>
</dbReference>
<organism evidence="11 12">
    <name type="scientific">Streptococcus dentapri</name>
    <dbReference type="NCBI Taxonomy" id="573564"/>
    <lineage>
        <taxon>Bacteria</taxon>
        <taxon>Bacillati</taxon>
        <taxon>Bacillota</taxon>
        <taxon>Bacilli</taxon>
        <taxon>Lactobacillales</taxon>
        <taxon>Streptococcaceae</taxon>
        <taxon>Streptococcus</taxon>
    </lineage>
</organism>
<comment type="caution">
    <text evidence="11">The sequence shown here is derived from an EMBL/GenBank/DDBJ whole genome shotgun (WGS) entry which is preliminary data.</text>
</comment>
<comment type="function">
    <text evidence="8">Cell division protein that may be involved in stabilizing or promoting the assembly of the division complex.</text>
</comment>
<proteinExistence type="inferred from homology"/>
<keyword evidence="4 8" id="KW-0812">Transmembrane</keyword>
<feature type="compositionally biased region" description="Polar residues" evidence="9">
    <location>
        <begin position="348"/>
        <end position="357"/>
    </location>
</feature>
<dbReference type="InterPro" id="IPR005548">
    <property type="entry name" value="Cell_div_FtsQ/DivIB_C"/>
</dbReference>
<evidence type="ECO:0000256" key="4">
    <source>
        <dbReference type="ARBA" id="ARBA00022692"/>
    </source>
</evidence>
<feature type="region of interest" description="Disordered" evidence="9">
    <location>
        <begin position="329"/>
        <end position="383"/>
    </location>
</feature>
<comment type="subcellular location">
    <subcellularLocation>
        <location evidence="8">Cell membrane</location>
        <topology evidence="8">Single-pass type II membrane protein</topology>
    </subcellularLocation>
    <subcellularLocation>
        <location evidence="1">Membrane</location>
    </subcellularLocation>
    <text evidence="8">Localizes to the division septum.</text>
</comment>
<feature type="compositionally biased region" description="Basic residues" evidence="9">
    <location>
        <begin position="81"/>
        <end position="104"/>
    </location>
</feature>
<evidence type="ECO:0000256" key="8">
    <source>
        <dbReference type="HAMAP-Rule" id="MF_00912"/>
    </source>
</evidence>
<keyword evidence="3 8" id="KW-0132">Cell division</keyword>
<dbReference type="Pfam" id="PF03799">
    <property type="entry name" value="FtsQ_DivIB_C"/>
    <property type="match status" value="1"/>
</dbReference>
<keyword evidence="5 8" id="KW-1133">Transmembrane helix</keyword>
<evidence type="ECO:0000256" key="2">
    <source>
        <dbReference type="ARBA" id="ARBA00022475"/>
    </source>
</evidence>
<feature type="compositionally biased region" description="Basic and acidic residues" evidence="9">
    <location>
        <begin position="8"/>
        <end position="68"/>
    </location>
</feature>
<evidence type="ECO:0000256" key="9">
    <source>
        <dbReference type="SAM" id="MobiDB-lite"/>
    </source>
</evidence>
<dbReference type="InterPro" id="IPR050487">
    <property type="entry name" value="FtsQ_DivIB"/>
</dbReference>
<feature type="transmembrane region" description="Helical" evidence="8">
    <location>
        <begin position="113"/>
        <end position="131"/>
    </location>
</feature>
<dbReference type="Gene3D" id="3.10.20.310">
    <property type="entry name" value="membrane protein fhac"/>
    <property type="match status" value="1"/>
</dbReference>
<dbReference type="PANTHER" id="PTHR37820">
    <property type="entry name" value="CELL DIVISION PROTEIN DIVIB"/>
    <property type="match status" value="1"/>
</dbReference>
<dbReference type="PANTHER" id="PTHR37820:SF1">
    <property type="entry name" value="CELL DIVISION PROTEIN FTSQ"/>
    <property type="match status" value="1"/>
</dbReference>
<feature type="domain" description="POTRA" evidence="10">
    <location>
        <begin position="135"/>
        <end position="206"/>
    </location>
</feature>
<reference evidence="12" key="1">
    <citation type="journal article" date="2019" name="Int. J. Syst. Evol. Microbiol.">
        <title>The Global Catalogue of Microorganisms (GCM) 10K type strain sequencing project: providing services to taxonomists for standard genome sequencing and annotation.</title>
        <authorList>
            <consortium name="The Broad Institute Genomics Platform"/>
            <consortium name="The Broad Institute Genome Sequencing Center for Infectious Disease"/>
            <person name="Wu L."/>
            <person name="Ma J."/>
        </authorList>
    </citation>
    <scope>NUCLEOTIDE SEQUENCE [LARGE SCALE GENOMIC DNA]</scope>
    <source>
        <strain evidence="12">CCUG 58728</strain>
    </source>
</reference>
<gene>
    <name evidence="8" type="primary">divIB</name>
    <name evidence="11" type="ORF">ACFOSE_02290</name>
</gene>
<dbReference type="RefSeq" id="WP_380429962.1">
    <property type="nucleotide sequence ID" value="NZ_JBHSAC010000020.1"/>
</dbReference>
<evidence type="ECO:0000256" key="7">
    <source>
        <dbReference type="ARBA" id="ARBA00023306"/>
    </source>
</evidence>
<keyword evidence="2 8" id="KW-1003">Cell membrane</keyword>
<keyword evidence="12" id="KW-1185">Reference proteome</keyword>
<keyword evidence="6 8" id="KW-0472">Membrane</keyword>
<feature type="region of interest" description="Disordered" evidence="9">
    <location>
        <begin position="1"/>
        <end position="104"/>
    </location>
</feature>